<keyword evidence="1 2" id="KW-0597">Phosphoprotein</keyword>
<dbReference type="NCBIfam" id="NF007901">
    <property type="entry name" value="PRK10610.1"/>
    <property type="match status" value="1"/>
</dbReference>
<dbReference type="OrthoDB" id="9800897at2"/>
<name>A0A369WMY7_9GAMM</name>
<dbReference type="PANTHER" id="PTHR44591:SF3">
    <property type="entry name" value="RESPONSE REGULATORY DOMAIN-CONTAINING PROTEIN"/>
    <property type="match status" value="1"/>
</dbReference>
<reference evidence="4 5" key="1">
    <citation type="submission" date="2018-07" db="EMBL/GenBank/DDBJ databases">
        <title>Motiliproteus coralliicola sp. nov., a bacterium isolated from Coral.</title>
        <authorList>
            <person name="Wang G."/>
        </authorList>
    </citation>
    <scope>NUCLEOTIDE SEQUENCE [LARGE SCALE GENOMIC DNA]</scope>
    <source>
        <strain evidence="4 5">C34</strain>
    </source>
</reference>
<dbReference type="CDD" id="cd19923">
    <property type="entry name" value="REC_CheY_CheY3"/>
    <property type="match status" value="1"/>
</dbReference>
<evidence type="ECO:0000313" key="4">
    <source>
        <dbReference type="EMBL" id="RDE22429.1"/>
    </source>
</evidence>
<dbReference type="PROSITE" id="PS50110">
    <property type="entry name" value="RESPONSE_REGULATORY"/>
    <property type="match status" value="1"/>
</dbReference>
<keyword evidence="5" id="KW-1185">Reference proteome</keyword>
<feature type="domain" description="Response regulatory" evidence="3">
    <location>
        <begin position="10"/>
        <end position="127"/>
    </location>
</feature>
<dbReference type="InterPro" id="IPR050595">
    <property type="entry name" value="Bact_response_regulator"/>
</dbReference>
<sequence length="130" mass="14394">MEVALDKNMKILIVDDFSTMRRIIKNLLRDLGFNNTVEADDGSTALPILQAGGIDFLVTDWNMPGMSGLELLQHVRSDPNLAKLPVLMVTAEAKREQIILAAQAGVNGYVVKPFTAAVLKEKIEKIFERI</sequence>
<dbReference type="EMBL" id="QQOH01000002">
    <property type="protein sequence ID" value="RDE22429.1"/>
    <property type="molecule type" value="Genomic_DNA"/>
</dbReference>
<evidence type="ECO:0000256" key="1">
    <source>
        <dbReference type="ARBA" id="ARBA00022553"/>
    </source>
</evidence>
<evidence type="ECO:0000313" key="5">
    <source>
        <dbReference type="Proteomes" id="UP000253769"/>
    </source>
</evidence>
<organism evidence="4 5">
    <name type="scientific">Motiliproteus coralliicola</name>
    <dbReference type="NCBI Taxonomy" id="2283196"/>
    <lineage>
        <taxon>Bacteria</taxon>
        <taxon>Pseudomonadati</taxon>
        <taxon>Pseudomonadota</taxon>
        <taxon>Gammaproteobacteria</taxon>
        <taxon>Oceanospirillales</taxon>
        <taxon>Oceanospirillaceae</taxon>
        <taxon>Motiliproteus</taxon>
    </lineage>
</organism>
<dbReference type="GO" id="GO:0000160">
    <property type="term" value="P:phosphorelay signal transduction system"/>
    <property type="evidence" value="ECO:0007669"/>
    <property type="project" value="InterPro"/>
</dbReference>
<dbReference type="PANTHER" id="PTHR44591">
    <property type="entry name" value="STRESS RESPONSE REGULATOR PROTEIN 1"/>
    <property type="match status" value="1"/>
</dbReference>
<gene>
    <name evidence="4" type="ORF">DV711_07435</name>
</gene>
<evidence type="ECO:0000256" key="2">
    <source>
        <dbReference type="PROSITE-ProRule" id="PRU00169"/>
    </source>
</evidence>
<dbReference type="InterPro" id="IPR011006">
    <property type="entry name" value="CheY-like_superfamily"/>
</dbReference>
<proteinExistence type="predicted"/>
<dbReference type="SMART" id="SM00448">
    <property type="entry name" value="REC"/>
    <property type="match status" value="1"/>
</dbReference>
<comment type="caution">
    <text evidence="4">The sequence shown here is derived from an EMBL/GenBank/DDBJ whole genome shotgun (WGS) entry which is preliminary data.</text>
</comment>
<dbReference type="AlphaFoldDB" id="A0A369WMY7"/>
<dbReference type="Proteomes" id="UP000253769">
    <property type="component" value="Unassembled WGS sequence"/>
</dbReference>
<evidence type="ECO:0000259" key="3">
    <source>
        <dbReference type="PROSITE" id="PS50110"/>
    </source>
</evidence>
<dbReference type="Pfam" id="PF00072">
    <property type="entry name" value="Response_reg"/>
    <property type="match status" value="1"/>
</dbReference>
<dbReference type="Gene3D" id="3.40.50.2300">
    <property type="match status" value="1"/>
</dbReference>
<dbReference type="SUPFAM" id="SSF52172">
    <property type="entry name" value="CheY-like"/>
    <property type="match status" value="1"/>
</dbReference>
<accession>A0A369WMY7</accession>
<protein>
    <submittedName>
        <fullName evidence="4">Chemotaxis protein CheY</fullName>
    </submittedName>
</protein>
<feature type="modified residue" description="4-aspartylphosphate" evidence="2">
    <location>
        <position position="60"/>
    </location>
</feature>
<dbReference type="InterPro" id="IPR001789">
    <property type="entry name" value="Sig_transdc_resp-reg_receiver"/>
</dbReference>